<dbReference type="OrthoDB" id="73875at2759"/>
<protein>
    <recommendedName>
        <fullName evidence="1">GH18 domain-containing protein</fullName>
    </recommendedName>
</protein>
<accession>A0A9N9R9Y7</accession>
<dbReference type="PANTHER" id="PTHR11177">
    <property type="entry name" value="CHITINASE"/>
    <property type="match status" value="1"/>
</dbReference>
<dbReference type="Proteomes" id="UP001153714">
    <property type="component" value="Chromosome 4"/>
</dbReference>
<evidence type="ECO:0000313" key="3">
    <source>
        <dbReference type="Proteomes" id="UP001153714"/>
    </source>
</evidence>
<dbReference type="Gene3D" id="3.20.20.80">
    <property type="entry name" value="Glycosidases"/>
    <property type="match status" value="1"/>
</dbReference>
<sequence>MTYDMAETLDKVTVHNAPLHKGEGHDDSVDRNTLFTVDVAVEYWLKSGCPPEKIVLGIPFYGPTFVLSSADENGVGASVTGPGISGPFTLTRGVIGYNEVTFIIRSSFIKLFTLITNSNKFSSHTFFFTVLQQTSYRILDDTKG</sequence>
<organism evidence="2 3">
    <name type="scientific">Diatraea saccharalis</name>
    <name type="common">sugarcane borer</name>
    <dbReference type="NCBI Taxonomy" id="40085"/>
    <lineage>
        <taxon>Eukaryota</taxon>
        <taxon>Metazoa</taxon>
        <taxon>Ecdysozoa</taxon>
        <taxon>Arthropoda</taxon>
        <taxon>Hexapoda</taxon>
        <taxon>Insecta</taxon>
        <taxon>Pterygota</taxon>
        <taxon>Neoptera</taxon>
        <taxon>Endopterygota</taxon>
        <taxon>Lepidoptera</taxon>
        <taxon>Glossata</taxon>
        <taxon>Ditrysia</taxon>
        <taxon>Pyraloidea</taxon>
        <taxon>Crambidae</taxon>
        <taxon>Crambinae</taxon>
        <taxon>Diatraea</taxon>
    </lineage>
</organism>
<dbReference type="GO" id="GO:0006032">
    <property type="term" value="P:chitin catabolic process"/>
    <property type="evidence" value="ECO:0007669"/>
    <property type="project" value="TreeGrafter"/>
</dbReference>
<reference evidence="2" key="1">
    <citation type="submission" date="2021-12" db="EMBL/GenBank/DDBJ databases">
        <authorList>
            <person name="King R."/>
        </authorList>
    </citation>
    <scope>NUCLEOTIDE SEQUENCE</scope>
</reference>
<dbReference type="PROSITE" id="PS51910">
    <property type="entry name" value="GH18_2"/>
    <property type="match status" value="1"/>
</dbReference>
<dbReference type="AlphaFoldDB" id="A0A9N9R9Y7"/>
<dbReference type="Gene3D" id="3.10.50.10">
    <property type="match status" value="1"/>
</dbReference>
<evidence type="ECO:0000259" key="1">
    <source>
        <dbReference type="PROSITE" id="PS51910"/>
    </source>
</evidence>
<feature type="domain" description="GH18" evidence="1">
    <location>
        <begin position="1"/>
        <end position="144"/>
    </location>
</feature>
<dbReference type="GO" id="GO:0004568">
    <property type="term" value="F:chitinase activity"/>
    <property type="evidence" value="ECO:0007669"/>
    <property type="project" value="TreeGrafter"/>
</dbReference>
<dbReference type="EMBL" id="OU893335">
    <property type="protein sequence ID" value="CAG9792358.1"/>
    <property type="molecule type" value="Genomic_DNA"/>
</dbReference>
<evidence type="ECO:0000313" key="2">
    <source>
        <dbReference type="EMBL" id="CAG9792358.1"/>
    </source>
</evidence>
<dbReference type="InterPro" id="IPR029070">
    <property type="entry name" value="Chitinase_insertion_sf"/>
</dbReference>
<dbReference type="InterPro" id="IPR001223">
    <property type="entry name" value="Glyco_hydro18_cat"/>
</dbReference>
<dbReference type="InterPro" id="IPR017853">
    <property type="entry name" value="GH"/>
</dbReference>
<dbReference type="GO" id="GO:0005975">
    <property type="term" value="P:carbohydrate metabolic process"/>
    <property type="evidence" value="ECO:0007669"/>
    <property type="project" value="InterPro"/>
</dbReference>
<gene>
    <name evidence="2" type="ORF">DIATSA_LOCUS9898</name>
</gene>
<dbReference type="PANTHER" id="PTHR11177:SF317">
    <property type="entry name" value="CHITINASE 12-RELATED"/>
    <property type="match status" value="1"/>
</dbReference>
<dbReference type="GO" id="GO:0005576">
    <property type="term" value="C:extracellular region"/>
    <property type="evidence" value="ECO:0007669"/>
    <property type="project" value="TreeGrafter"/>
</dbReference>
<dbReference type="GO" id="GO:0008061">
    <property type="term" value="F:chitin binding"/>
    <property type="evidence" value="ECO:0007669"/>
    <property type="project" value="TreeGrafter"/>
</dbReference>
<dbReference type="Pfam" id="PF00704">
    <property type="entry name" value="Glyco_hydro_18"/>
    <property type="match status" value="1"/>
</dbReference>
<proteinExistence type="predicted"/>
<dbReference type="InterPro" id="IPR050314">
    <property type="entry name" value="Glycosyl_Hydrlase_18"/>
</dbReference>
<keyword evidence="3" id="KW-1185">Reference proteome</keyword>
<name>A0A9N9R9Y7_9NEOP</name>
<dbReference type="SUPFAM" id="SSF54556">
    <property type="entry name" value="Chitinase insertion domain"/>
    <property type="match status" value="1"/>
</dbReference>
<dbReference type="SUPFAM" id="SSF51445">
    <property type="entry name" value="(Trans)glycosidases"/>
    <property type="match status" value="1"/>
</dbReference>
<reference evidence="2" key="2">
    <citation type="submission" date="2022-10" db="EMBL/GenBank/DDBJ databases">
        <authorList>
            <consortium name="ENA_rothamsted_submissions"/>
            <consortium name="culmorum"/>
            <person name="King R."/>
        </authorList>
    </citation>
    <scope>NUCLEOTIDE SEQUENCE</scope>
</reference>